<reference evidence="2 3" key="1">
    <citation type="journal article" date="2019" name="Commun. Biol.">
        <title>The bagworm genome reveals a unique fibroin gene that provides high tensile strength.</title>
        <authorList>
            <person name="Kono N."/>
            <person name="Nakamura H."/>
            <person name="Ohtoshi R."/>
            <person name="Tomita M."/>
            <person name="Numata K."/>
            <person name="Arakawa K."/>
        </authorList>
    </citation>
    <scope>NUCLEOTIDE SEQUENCE [LARGE SCALE GENOMIC DNA]</scope>
</reference>
<dbReference type="AlphaFoldDB" id="A0A4C1WX81"/>
<proteinExistence type="predicted"/>
<evidence type="ECO:0000313" key="3">
    <source>
        <dbReference type="Proteomes" id="UP000299102"/>
    </source>
</evidence>
<name>A0A4C1WX81_EUMVA</name>
<protein>
    <submittedName>
        <fullName evidence="2">Uncharacterized protein</fullName>
    </submittedName>
</protein>
<evidence type="ECO:0000256" key="1">
    <source>
        <dbReference type="SAM" id="MobiDB-lite"/>
    </source>
</evidence>
<feature type="region of interest" description="Disordered" evidence="1">
    <location>
        <begin position="1"/>
        <end position="50"/>
    </location>
</feature>
<dbReference type="Proteomes" id="UP000299102">
    <property type="component" value="Unassembled WGS sequence"/>
</dbReference>
<dbReference type="EMBL" id="BGZK01000686">
    <property type="protein sequence ID" value="GBP56146.1"/>
    <property type="molecule type" value="Genomic_DNA"/>
</dbReference>
<gene>
    <name evidence="2" type="ORF">EVAR_23585_1</name>
</gene>
<comment type="caution">
    <text evidence="2">The sequence shown here is derived from an EMBL/GenBank/DDBJ whole genome shotgun (WGS) entry which is preliminary data.</text>
</comment>
<keyword evidence="3" id="KW-1185">Reference proteome</keyword>
<evidence type="ECO:0000313" key="2">
    <source>
        <dbReference type="EMBL" id="GBP56146.1"/>
    </source>
</evidence>
<accession>A0A4C1WX81</accession>
<feature type="region of interest" description="Disordered" evidence="1">
    <location>
        <begin position="67"/>
        <end position="90"/>
    </location>
</feature>
<sequence length="90" mass="9722">MALRRDCFEATPPSEGGGSFNKTVIISRKAQGLGSRLRSPPPPRPGGVSTVENSIKNFHRKQIRTYTGGGTRIESGSKSRISRDRAPIGK</sequence>
<feature type="compositionally biased region" description="Basic and acidic residues" evidence="1">
    <location>
        <begin position="75"/>
        <end position="90"/>
    </location>
</feature>
<organism evidence="2 3">
    <name type="scientific">Eumeta variegata</name>
    <name type="common">Bagworm moth</name>
    <name type="synonym">Eumeta japonica</name>
    <dbReference type="NCBI Taxonomy" id="151549"/>
    <lineage>
        <taxon>Eukaryota</taxon>
        <taxon>Metazoa</taxon>
        <taxon>Ecdysozoa</taxon>
        <taxon>Arthropoda</taxon>
        <taxon>Hexapoda</taxon>
        <taxon>Insecta</taxon>
        <taxon>Pterygota</taxon>
        <taxon>Neoptera</taxon>
        <taxon>Endopterygota</taxon>
        <taxon>Lepidoptera</taxon>
        <taxon>Glossata</taxon>
        <taxon>Ditrysia</taxon>
        <taxon>Tineoidea</taxon>
        <taxon>Psychidae</taxon>
        <taxon>Oiketicinae</taxon>
        <taxon>Eumeta</taxon>
    </lineage>
</organism>